<gene>
    <name evidence="2" type="ORF">GCM10023213_17620</name>
</gene>
<feature type="region of interest" description="Disordered" evidence="1">
    <location>
        <begin position="130"/>
        <end position="170"/>
    </location>
</feature>
<keyword evidence="3" id="KW-1185">Reference proteome</keyword>
<evidence type="ECO:0000256" key="1">
    <source>
        <dbReference type="SAM" id="MobiDB-lite"/>
    </source>
</evidence>
<comment type="caution">
    <text evidence="2">The sequence shown here is derived from an EMBL/GenBank/DDBJ whole genome shotgun (WGS) entry which is preliminary data.</text>
</comment>
<dbReference type="Proteomes" id="UP001499852">
    <property type="component" value="Unassembled WGS sequence"/>
</dbReference>
<organism evidence="2 3">
    <name type="scientific">Prosthecobacter algae</name>
    <dbReference type="NCBI Taxonomy" id="1144682"/>
    <lineage>
        <taxon>Bacteria</taxon>
        <taxon>Pseudomonadati</taxon>
        <taxon>Verrucomicrobiota</taxon>
        <taxon>Verrucomicrobiia</taxon>
        <taxon>Verrucomicrobiales</taxon>
        <taxon>Verrucomicrobiaceae</taxon>
        <taxon>Prosthecobacter</taxon>
    </lineage>
</organism>
<proteinExistence type="predicted"/>
<reference evidence="3" key="1">
    <citation type="journal article" date="2019" name="Int. J. Syst. Evol. Microbiol.">
        <title>The Global Catalogue of Microorganisms (GCM) 10K type strain sequencing project: providing services to taxonomists for standard genome sequencing and annotation.</title>
        <authorList>
            <consortium name="The Broad Institute Genomics Platform"/>
            <consortium name="The Broad Institute Genome Sequencing Center for Infectious Disease"/>
            <person name="Wu L."/>
            <person name="Ma J."/>
        </authorList>
    </citation>
    <scope>NUCLEOTIDE SEQUENCE [LARGE SCALE GENOMIC DNA]</scope>
    <source>
        <strain evidence="3">JCM 18053</strain>
    </source>
</reference>
<dbReference type="Gene3D" id="2.30.30.700">
    <property type="entry name" value="SLA1 homology domain 1"/>
    <property type="match status" value="1"/>
</dbReference>
<sequence>MVARFFIPGLIWSCVLIWGGVGGTATATAEELRVFTDKSGRTLKAEFVSFKDNQVTMKREDGQVFILSADTFSAEDNLYFRQKVNAQTGSEVKASGRPEAPPNSVVIEALIDGPSELRVKKDGIYWINGGNAKPGRHQGQEEPTYVDGKPWRPNWKNSRANNGVDRTATKSVDGIDPKEIGFQLLSVSISREAVGIEQRDKIQVNSIGEELSILIPDSQGGSRWYRFALVKKP</sequence>
<evidence type="ECO:0000313" key="2">
    <source>
        <dbReference type="EMBL" id="GAA5138578.1"/>
    </source>
</evidence>
<evidence type="ECO:0000313" key="3">
    <source>
        <dbReference type="Proteomes" id="UP001499852"/>
    </source>
</evidence>
<accession>A0ABP9P1W5</accession>
<name>A0ABP9P1W5_9BACT</name>
<dbReference type="EMBL" id="BAABIA010000003">
    <property type="protein sequence ID" value="GAA5138578.1"/>
    <property type="molecule type" value="Genomic_DNA"/>
</dbReference>
<protein>
    <submittedName>
        <fullName evidence="2">Uncharacterized protein</fullName>
    </submittedName>
</protein>